<dbReference type="RefSeq" id="WP_377183035.1">
    <property type="nucleotide sequence ID" value="NZ_JBHUPD010000001.1"/>
</dbReference>
<organism evidence="5 6">
    <name type="scientific">Mucilaginibacter ximonensis</name>
    <dbReference type="NCBI Taxonomy" id="538021"/>
    <lineage>
        <taxon>Bacteria</taxon>
        <taxon>Pseudomonadati</taxon>
        <taxon>Bacteroidota</taxon>
        <taxon>Sphingobacteriia</taxon>
        <taxon>Sphingobacteriales</taxon>
        <taxon>Sphingobacteriaceae</taxon>
        <taxon>Mucilaginibacter</taxon>
    </lineage>
</organism>
<dbReference type="Gene3D" id="1.10.10.10">
    <property type="entry name" value="Winged helix-like DNA-binding domain superfamily/Winged helix DNA-binding domain"/>
    <property type="match status" value="1"/>
</dbReference>
<proteinExistence type="predicted"/>
<comment type="caution">
    <text evidence="5">The sequence shown here is derived from an EMBL/GenBank/DDBJ whole genome shotgun (WGS) entry which is preliminary data.</text>
</comment>
<dbReference type="InterPro" id="IPR036388">
    <property type="entry name" value="WH-like_DNA-bd_sf"/>
</dbReference>
<accession>A0ABW5Y980</accession>
<dbReference type="Proteomes" id="UP001597557">
    <property type="component" value="Unassembled WGS sequence"/>
</dbReference>
<evidence type="ECO:0000256" key="1">
    <source>
        <dbReference type="ARBA" id="ARBA00023015"/>
    </source>
</evidence>
<dbReference type="PROSITE" id="PS50949">
    <property type="entry name" value="HTH_GNTR"/>
    <property type="match status" value="1"/>
</dbReference>
<evidence type="ECO:0000259" key="4">
    <source>
        <dbReference type="PROSITE" id="PS50949"/>
    </source>
</evidence>
<dbReference type="CDD" id="cd07377">
    <property type="entry name" value="WHTH_GntR"/>
    <property type="match status" value="1"/>
</dbReference>
<dbReference type="EMBL" id="JBHUPD010000001">
    <property type="protein sequence ID" value="MFD2871902.1"/>
    <property type="molecule type" value="Genomic_DNA"/>
</dbReference>
<dbReference type="Gene3D" id="1.10.287.100">
    <property type="match status" value="1"/>
</dbReference>
<dbReference type="PANTHER" id="PTHR38445">
    <property type="entry name" value="HTH-TYPE TRANSCRIPTIONAL REPRESSOR YTRA"/>
    <property type="match status" value="1"/>
</dbReference>
<protein>
    <submittedName>
        <fullName evidence="5">GntR family transcriptional regulator</fullName>
    </submittedName>
</protein>
<evidence type="ECO:0000313" key="6">
    <source>
        <dbReference type="Proteomes" id="UP001597557"/>
    </source>
</evidence>
<evidence type="ECO:0000256" key="3">
    <source>
        <dbReference type="ARBA" id="ARBA00023163"/>
    </source>
</evidence>
<dbReference type="PANTHER" id="PTHR38445:SF10">
    <property type="entry name" value="GNTR-FAMILY TRANSCRIPTIONAL REGULATOR"/>
    <property type="match status" value="1"/>
</dbReference>
<sequence>MEFKDNEPIYVQIAALVCEKIIIGQWPTGQRILSVRDLGVELEVNPNTVMRAYDFLQTLGVLYNKRGVGLFVADDAVEKVKAHRKQEFVAQYMPDFFKQLYLLDIPMEEIVSQYEAFKKEQGIDKN</sequence>
<evidence type="ECO:0000313" key="5">
    <source>
        <dbReference type="EMBL" id="MFD2871902.1"/>
    </source>
</evidence>
<dbReference type="SUPFAM" id="SSF46785">
    <property type="entry name" value="Winged helix' DNA-binding domain"/>
    <property type="match status" value="1"/>
</dbReference>
<reference evidence="6" key="1">
    <citation type="journal article" date="2019" name="Int. J. Syst. Evol. Microbiol.">
        <title>The Global Catalogue of Microorganisms (GCM) 10K type strain sequencing project: providing services to taxonomists for standard genome sequencing and annotation.</title>
        <authorList>
            <consortium name="The Broad Institute Genomics Platform"/>
            <consortium name="The Broad Institute Genome Sequencing Center for Infectious Disease"/>
            <person name="Wu L."/>
            <person name="Ma J."/>
        </authorList>
    </citation>
    <scope>NUCLEOTIDE SEQUENCE [LARGE SCALE GENOMIC DNA]</scope>
    <source>
        <strain evidence="6">KCTC 22437</strain>
    </source>
</reference>
<dbReference type="SMART" id="SM00345">
    <property type="entry name" value="HTH_GNTR"/>
    <property type="match status" value="1"/>
</dbReference>
<dbReference type="InterPro" id="IPR036390">
    <property type="entry name" value="WH_DNA-bd_sf"/>
</dbReference>
<keyword evidence="6" id="KW-1185">Reference proteome</keyword>
<feature type="domain" description="HTH gntR-type" evidence="4">
    <location>
        <begin position="7"/>
        <end position="75"/>
    </location>
</feature>
<evidence type="ECO:0000256" key="2">
    <source>
        <dbReference type="ARBA" id="ARBA00023125"/>
    </source>
</evidence>
<gene>
    <name evidence="5" type="ORF">ACFS5N_05450</name>
</gene>
<keyword evidence="2" id="KW-0238">DNA-binding</keyword>
<keyword evidence="3" id="KW-0804">Transcription</keyword>
<dbReference type="Pfam" id="PF00392">
    <property type="entry name" value="GntR"/>
    <property type="match status" value="1"/>
</dbReference>
<dbReference type="InterPro" id="IPR000524">
    <property type="entry name" value="Tscrpt_reg_HTH_GntR"/>
</dbReference>
<name>A0ABW5Y980_9SPHI</name>
<keyword evidence="1" id="KW-0805">Transcription regulation</keyword>